<keyword evidence="2" id="KW-1185">Reference proteome</keyword>
<evidence type="ECO:0000313" key="2">
    <source>
        <dbReference type="Proteomes" id="UP000324222"/>
    </source>
</evidence>
<organism evidence="1 2">
    <name type="scientific">Portunus trituberculatus</name>
    <name type="common">Swimming crab</name>
    <name type="synonym">Neptunus trituberculatus</name>
    <dbReference type="NCBI Taxonomy" id="210409"/>
    <lineage>
        <taxon>Eukaryota</taxon>
        <taxon>Metazoa</taxon>
        <taxon>Ecdysozoa</taxon>
        <taxon>Arthropoda</taxon>
        <taxon>Crustacea</taxon>
        <taxon>Multicrustacea</taxon>
        <taxon>Malacostraca</taxon>
        <taxon>Eumalacostraca</taxon>
        <taxon>Eucarida</taxon>
        <taxon>Decapoda</taxon>
        <taxon>Pleocyemata</taxon>
        <taxon>Brachyura</taxon>
        <taxon>Eubrachyura</taxon>
        <taxon>Portunoidea</taxon>
        <taxon>Portunidae</taxon>
        <taxon>Portuninae</taxon>
        <taxon>Portunus</taxon>
    </lineage>
</organism>
<sequence>MYLPQPWKGVEAKQKEMVQLTQVRNMALLVVSFGPLKPLQIMLYLSKEIKHSSQMLVTPVTAPVGEKDRCKLRYDAGVVIWKTFKLIYSVKHFFSSN</sequence>
<dbReference type="EMBL" id="VSRR010030674">
    <property type="protein sequence ID" value="MPC70170.1"/>
    <property type="molecule type" value="Genomic_DNA"/>
</dbReference>
<gene>
    <name evidence="1" type="ORF">E2C01_064411</name>
</gene>
<dbReference type="Proteomes" id="UP000324222">
    <property type="component" value="Unassembled WGS sequence"/>
</dbReference>
<dbReference type="AlphaFoldDB" id="A0A5B7HCY2"/>
<proteinExistence type="predicted"/>
<comment type="caution">
    <text evidence="1">The sequence shown here is derived from an EMBL/GenBank/DDBJ whole genome shotgun (WGS) entry which is preliminary data.</text>
</comment>
<name>A0A5B7HCY2_PORTR</name>
<protein>
    <submittedName>
        <fullName evidence="1">Uncharacterized protein</fullName>
    </submittedName>
</protein>
<evidence type="ECO:0000313" key="1">
    <source>
        <dbReference type="EMBL" id="MPC70170.1"/>
    </source>
</evidence>
<reference evidence="1 2" key="1">
    <citation type="submission" date="2019-05" db="EMBL/GenBank/DDBJ databases">
        <title>Another draft genome of Portunus trituberculatus and its Hox gene families provides insights of decapod evolution.</title>
        <authorList>
            <person name="Jeong J.-H."/>
            <person name="Song I."/>
            <person name="Kim S."/>
            <person name="Choi T."/>
            <person name="Kim D."/>
            <person name="Ryu S."/>
            <person name="Kim W."/>
        </authorList>
    </citation>
    <scope>NUCLEOTIDE SEQUENCE [LARGE SCALE GENOMIC DNA]</scope>
    <source>
        <tissue evidence="1">Muscle</tissue>
    </source>
</reference>
<accession>A0A5B7HCY2</accession>